<gene>
    <name evidence="2" type="ORF">PGLA2088_LOCUS32908</name>
</gene>
<comment type="caution">
    <text evidence="2">The sequence shown here is derived from an EMBL/GenBank/DDBJ whole genome shotgun (WGS) entry which is preliminary data.</text>
</comment>
<name>A0A813KFY4_POLGL</name>
<sequence>NTSPQRGIGAASGEGGKGPEFGIAKTPYHDMYQQYLLRWAFLQRQIEYWMDWYERRKNLVLGLTLPTQNFALLGVLLLLVATWTLPTRWLLLSWIYSLFYDGFATGRLMRQNQNTFIRALKDTAVTLWLQSEESRTGAETWTQWTTLDEVADAGVQLLELRDWIRAEFYDGRPMVPLRAIQRCRTLRELAVQVTWTSDRFCKKRERSRVWYRSTVRNLLDHVPSDLTLFQPLTCQGLGDGAFL</sequence>
<reference evidence="2" key="1">
    <citation type="submission" date="2021-02" db="EMBL/GenBank/DDBJ databases">
        <authorList>
            <person name="Dougan E. K."/>
            <person name="Rhodes N."/>
            <person name="Thang M."/>
            <person name="Chan C."/>
        </authorList>
    </citation>
    <scope>NUCLEOTIDE SEQUENCE</scope>
</reference>
<evidence type="ECO:0000313" key="3">
    <source>
        <dbReference type="Proteomes" id="UP000626109"/>
    </source>
</evidence>
<proteinExistence type="predicted"/>
<protein>
    <submittedName>
        <fullName evidence="2">Uncharacterized protein</fullName>
    </submittedName>
</protein>
<evidence type="ECO:0000256" key="1">
    <source>
        <dbReference type="SAM" id="Phobius"/>
    </source>
</evidence>
<feature type="transmembrane region" description="Helical" evidence="1">
    <location>
        <begin position="89"/>
        <end position="109"/>
    </location>
</feature>
<accession>A0A813KFY4</accession>
<keyword evidence="1" id="KW-0472">Membrane</keyword>
<feature type="non-terminal residue" evidence="2">
    <location>
        <position position="1"/>
    </location>
</feature>
<dbReference type="EMBL" id="CAJNNW010030504">
    <property type="protein sequence ID" value="CAE8703651.1"/>
    <property type="molecule type" value="Genomic_DNA"/>
</dbReference>
<dbReference type="Proteomes" id="UP000626109">
    <property type="component" value="Unassembled WGS sequence"/>
</dbReference>
<keyword evidence="1" id="KW-1133">Transmembrane helix</keyword>
<organism evidence="2 3">
    <name type="scientific">Polarella glacialis</name>
    <name type="common">Dinoflagellate</name>
    <dbReference type="NCBI Taxonomy" id="89957"/>
    <lineage>
        <taxon>Eukaryota</taxon>
        <taxon>Sar</taxon>
        <taxon>Alveolata</taxon>
        <taxon>Dinophyceae</taxon>
        <taxon>Suessiales</taxon>
        <taxon>Suessiaceae</taxon>
        <taxon>Polarella</taxon>
    </lineage>
</organism>
<evidence type="ECO:0000313" key="2">
    <source>
        <dbReference type="EMBL" id="CAE8703651.1"/>
    </source>
</evidence>
<feature type="transmembrane region" description="Helical" evidence="1">
    <location>
        <begin position="59"/>
        <end position="83"/>
    </location>
</feature>
<dbReference type="AlphaFoldDB" id="A0A813KFY4"/>
<keyword evidence="1" id="KW-0812">Transmembrane</keyword>